<keyword evidence="2" id="KW-1133">Transmembrane helix</keyword>
<evidence type="ECO:0000256" key="2">
    <source>
        <dbReference type="SAM" id="Phobius"/>
    </source>
</evidence>
<evidence type="ECO:0000313" key="3">
    <source>
        <dbReference type="EMBL" id="KAK7108080.1"/>
    </source>
</evidence>
<organism evidence="3 4">
    <name type="scientific">Littorina saxatilis</name>
    <dbReference type="NCBI Taxonomy" id="31220"/>
    <lineage>
        <taxon>Eukaryota</taxon>
        <taxon>Metazoa</taxon>
        <taxon>Spiralia</taxon>
        <taxon>Lophotrochozoa</taxon>
        <taxon>Mollusca</taxon>
        <taxon>Gastropoda</taxon>
        <taxon>Caenogastropoda</taxon>
        <taxon>Littorinimorpha</taxon>
        <taxon>Littorinoidea</taxon>
        <taxon>Littorinidae</taxon>
        <taxon>Littorina</taxon>
    </lineage>
</organism>
<accession>A0AAN9GII8</accession>
<feature type="region of interest" description="Disordered" evidence="1">
    <location>
        <begin position="78"/>
        <end position="111"/>
    </location>
</feature>
<reference evidence="3 4" key="1">
    <citation type="submission" date="2024-02" db="EMBL/GenBank/DDBJ databases">
        <title>Chromosome-scale genome assembly of the rough periwinkle Littorina saxatilis.</title>
        <authorList>
            <person name="De Jode A."/>
            <person name="Faria R."/>
            <person name="Formenti G."/>
            <person name="Sims Y."/>
            <person name="Smith T.P."/>
            <person name="Tracey A."/>
            <person name="Wood J.M.D."/>
            <person name="Zagrodzka Z.B."/>
            <person name="Johannesson K."/>
            <person name="Butlin R.K."/>
            <person name="Leder E.H."/>
        </authorList>
    </citation>
    <scope>NUCLEOTIDE SEQUENCE [LARGE SCALE GENOMIC DNA]</scope>
    <source>
        <strain evidence="3">Snail1</strain>
        <tissue evidence="3">Muscle</tissue>
    </source>
</reference>
<name>A0AAN9GII8_9CAEN</name>
<protein>
    <submittedName>
        <fullName evidence="3">Uncharacterized protein</fullName>
    </submittedName>
</protein>
<dbReference type="AlphaFoldDB" id="A0AAN9GII8"/>
<dbReference type="Proteomes" id="UP001374579">
    <property type="component" value="Unassembled WGS sequence"/>
</dbReference>
<keyword evidence="2" id="KW-0812">Transmembrane</keyword>
<feature type="compositionally biased region" description="Basic residues" evidence="1">
    <location>
        <begin position="92"/>
        <end position="104"/>
    </location>
</feature>
<evidence type="ECO:0000256" key="1">
    <source>
        <dbReference type="SAM" id="MobiDB-lite"/>
    </source>
</evidence>
<keyword evidence="4" id="KW-1185">Reference proteome</keyword>
<proteinExistence type="predicted"/>
<feature type="transmembrane region" description="Helical" evidence="2">
    <location>
        <begin position="16"/>
        <end position="35"/>
    </location>
</feature>
<keyword evidence="2" id="KW-0472">Membrane</keyword>
<dbReference type="EMBL" id="JBAMIC010000004">
    <property type="protein sequence ID" value="KAK7108080.1"/>
    <property type="molecule type" value="Genomic_DNA"/>
</dbReference>
<comment type="caution">
    <text evidence="3">The sequence shown here is derived from an EMBL/GenBank/DDBJ whole genome shotgun (WGS) entry which is preliminary data.</text>
</comment>
<evidence type="ECO:0000313" key="4">
    <source>
        <dbReference type="Proteomes" id="UP001374579"/>
    </source>
</evidence>
<gene>
    <name evidence="3" type="ORF">V1264_015880</name>
</gene>
<sequence>MLAISNPDDLLREDRIFYTVMLVECLLLLAIIMMTKAFHCYLHYRAARAGVVLPAEGPALNEGNVQDLHNQVVNEIVHSDAETMPSQTPPDKKRKRSPRRRRTSKTAQAAT</sequence>